<dbReference type="SMART" id="SM00175">
    <property type="entry name" value="RAB"/>
    <property type="match status" value="1"/>
</dbReference>
<dbReference type="InterPro" id="IPR050227">
    <property type="entry name" value="Rab"/>
</dbReference>
<dbReference type="SMART" id="SM00173">
    <property type="entry name" value="RAS"/>
    <property type="match status" value="1"/>
</dbReference>
<dbReference type="PRINTS" id="PR00449">
    <property type="entry name" value="RASTRNSFRMNG"/>
</dbReference>
<evidence type="ECO:0000256" key="2">
    <source>
        <dbReference type="ARBA" id="ARBA00023134"/>
    </source>
</evidence>
<gene>
    <name evidence="5" type="primary">Dnajc27</name>
</gene>
<name>A0A0K2TNG2_LEPSM</name>
<dbReference type="Gene3D" id="1.10.287.110">
    <property type="entry name" value="DnaJ domain"/>
    <property type="match status" value="1"/>
</dbReference>
<evidence type="ECO:0000256" key="1">
    <source>
        <dbReference type="ARBA" id="ARBA00022741"/>
    </source>
</evidence>
<dbReference type="InterPro" id="IPR001623">
    <property type="entry name" value="DnaJ_domain"/>
</dbReference>
<dbReference type="SUPFAM" id="SSF52540">
    <property type="entry name" value="P-loop containing nucleoside triphosphate hydrolases"/>
    <property type="match status" value="1"/>
</dbReference>
<dbReference type="SMART" id="SM00177">
    <property type="entry name" value="ARF"/>
    <property type="match status" value="1"/>
</dbReference>
<dbReference type="PANTHER" id="PTHR47977">
    <property type="entry name" value="RAS-RELATED PROTEIN RAB"/>
    <property type="match status" value="1"/>
</dbReference>
<dbReference type="EMBL" id="HACA01009625">
    <property type="protein sequence ID" value="CDW26986.1"/>
    <property type="molecule type" value="Transcribed_RNA"/>
</dbReference>
<dbReference type="AlphaFoldDB" id="A0A0K2TNG2"/>
<organism evidence="5">
    <name type="scientific">Lepeophtheirus salmonis</name>
    <name type="common">Salmon louse</name>
    <name type="synonym">Caligus salmonis</name>
    <dbReference type="NCBI Taxonomy" id="72036"/>
    <lineage>
        <taxon>Eukaryota</taxon>
        <taxon>Metazoa</taxon>
        <taxon>Ecdysozoa</taxon>
        <taxon>Arthropoda</taxon>
        <taxon>Crustacea</taxon>
        <taxon>Multicrustacea</taxon>
        <taxon>Hexanauplia</taxon>
        <taxon>Copepoda</taxon>
        <taxon>Siphonostomatoida</taxon>
        <taxon>Caligidae</taxon>
        <taxon>Lepeophtheirus</taxon>
    </lineage>
</organism>
<dbReference type="CDD" id="cd06257">
    <property type="entry name" value="DnaJ"/>
    <property type="match status" value="1"/>
</dbReference>
<dbReference type="PROSITE" id="PS51421">
    <property type="entry name" value="RAS"/>
    <property type="match status" value="1"/>
</dbReference>
<feature type="region of interest" description="Disordered" evidence="3">
    <location>
        <begin position="223"/>
        <end position="246"/>
    </location>
</feature>
<dbReference type="InterPro" id="IPR001806">
    <property type="entry name" value="Small_GTPase"/>
</dbReference>
<protein>
    <submittedName>
        <fullName evidence="5">DnaJ (Hsp40) homolog, subfamily C, member 27 [Mesocricetus auratus]</fullName>
    </submittedName>
</protein>
<dbReference type="Gene3D" id="3.40.50.300">
    <property type="entry name" value="P-loop containing nucleotide triphosphate hydrolases"/>
    <property type="match status" value="1"/>
</dbReference>
<dbReference type="InterPro" id="IPR027417">
    <property type="entry name" value="P-loop_NTPase"/>
</dbReference>
<evidence type="ECO:0000259" key="4">
    <source>
        <dbReference type="PROSITE" id="PS50076"/>
    </source>
</evidence>
<dbReference type="PROSITE" id="PS50076">
    <property type="entry name" value="DNAJ_2"/>
    <property type="match status" value="1"/>
</dbReference>
<dbReference type="SUPFAM" id="SSF46565">
    <property type="entry name" value="Chaperone J-domain"/>
    <property type="match status" value="1"/>
</dbReference>
<dbReference type="PROSITE" id="PS51419">
    <property type="entry name" value="RAB"/>
    <property type="match status" value="1"/>
</dbReference>
<feature type="region of interest" description="Disordered" evidence="3">
    <location>
        <begin position="1"/>
        <end position="39"/>
    </location>
</feature>
<keyword evidence="2" id="KW-0342">GTP-binding</keyword>
<feature type="domain" description="J" evidence="4">
    <location>
        <begin position="263"/>
        <end position="324"/>
    </location>
</feature>
<evidence type="ECO:0000313" key="5">
    <source>
        <dbReference type="EMBL" id="CDW26986.1"/>
    </source>
</evidence>
<dbReference type="GO" id="GO:0005525">
    <property type="term" value="F:GTP binding"/>
    <property type="evidence" value="ECO:0007669"/>
    <property type="project" value="UniProtKB-KW"/>
</dbReference>
<evidence type="ECO:0000256" key="3">
    <source>
        <dbReference type="SAM" id="MobiDB-lite"/>
    </source>
</evidence>
<dbReference type="InterPro" id="IPR036869">
    <property type="entry name" value="J_dom_sf"/>
</dbReference>
<sequence length="324" mass="36157">MPCQNMSSSTNTSSSTNSKAEAKTGSSATAKKKTSSSSYGCRPMRLRVVMTGGEKTGKSCIIKRYCEKRFVDKYVPTIGIDYGATRIYVDKKEISVHIFDTSGSNLFRDVRNEFYRDAHGILLVFDVTNRRSFDELSGYIKDVAIELAKDGRTMDNTVVLVCGNKSDLKEIRMIDETEAKLWAELRGFDYAETSALNGDGIADLFRSFFTLVLKSTESSRKTPVAMRKSVSKAPSQHRHSLPIKPSPSPDQLIVIDRLKSSIDPWCQMGLDRSTPYSPEEINKTYRKLAVMLHPDKTEVDGADEAFKILGSARKAIMRASFVKP</sequence>
<dbReference type="InterPro" id="IPR005225">
    <property type="entry name" value="Small_GTP-bd"/>
</dbReference>
<dbReference type="FunFam" id="3.40.50.300:FF:001447">
    <property type="entry name" value="Ras-related protein Rab-1B"/>
    <property type="match status" value="1"/>
</dbReference>
<dbReference type="NCBIfam" id="TIGR00231">
    <property type="entry name" value="small_GTP"/>
    <property type="match status" value="1"/>
</dbReference>
<dbReference type="OrthoDB" id="8830751at2759"/>
<dbReference type="SMART" id="SM00174">
    <property type="entry name" value="RHO"/>
    <property type="match status" value="1"/>
</dbReference>
<dbReference type="SMART" id="SM00176">
    <property type="entry name" value="RAN"/>
    <property type="match status" value="1"/>
</dbReference>
<dbReference type="Pfam" id="PF00226">
    <property type="entry name" value="DnaJ"/>
    <property type="match status" value="1"/>
</dbReference>
<keyword evidence="1" id="KW-0547">Nucleotide-binding</keyword>
<dbReference type="GO" id="GO:0003924">
    <property type="term" value="F:GTPase activity"/>
    <property type="evidence" value="ECO:0007669"/>
    <property type="project" value="InterPro"/>
</dbReference>
<reference evidence="5" key="1">
    <citation type="submission" date="2014-05" db="EMBL/GenBank/DDBJ databases">
        <authorList>
            <person name="Chronopoulou M."/>
        </authorList>
    </citation>
    <scope>NUCLEOTIDE SEQUENCE</scope>
    <source>
        <tissue evidence="5">Whole organism</tissue>
    </source>
</reference>
<dbReference type="Pfam" id="PF00071">
    <property type="entry name" value="Ras"/>
    <property type="match status" value="1"/>
</dbReference>
<feature type="compositionally biased region" description="Low complexity" evidence="3">
    <location>
        <begin position="7"/>
        <end position="29"/>
    </location>
</feature>
<proteinExistence type="predicted"/>
<accession>A0A0K2TNG2</accession>